<feature type="compositionally biased region" description="Basic and acidic residues" evidence="1">
    <location>
        <begin position="28"/>
        <end position="64"/>
    </location>
</feature>
<dbReference type="Proteomes" id="UP001488838">
    <property type="component" value="Unassembled WGS sequence"/>
</dbReference>
<accession>A0AAW0I8W3</accession>
<evidence type="ECO:0000313" key="2">
    <source>
        <dbReference type="EMBL" id="KAK7810801.1"/>
    </source>
</evidence>
<gene>
    <name evidence="2" type="ORF">U0070_009506</name>
</gene>
<feature type="region of interest" description="Disordered" evidence="1">
    <location>
        <begin position="28"/>
        <end position="77"/>
    </location>
</feature>
<proteinExistence type="predicted"/>
<keyword evidence="3" id="KW-1185">Reference proteome</keyword>
<name>A0AAW0I8W3_MYOGA</name>
<evidence type="ECO:0000313" key="3">
    <source>
        <dbReference type="Proteomes" id="UP001488838"/>
    </source>
</evidence>
<dbReference type="EMBL" id="JBBHLL010000187">
    <property type="protein sequence ID" value="KAK7810801.1"/>
    <property type="molecule type" value="Genomic_DNA"/>
</dbReference>
<comment type="caution">
    <text evidence="2">The sequence shown here is derived from an EMBL/GenBank/DDBJ whole genome shotgun (WGS) entry which is preliminary data.</text>
</comment>
<feature type="compositionally biased region" description="Polar residues" evidence="1">
    <location>
        <begin position="65"/>
        <end position="77"/>
    </location>
</feature>
<dbReference type="AlphaFoldDB" id="A0AAW0I8W3"/>
<reference evidence="2 3" key="1">
    <citation type="journal article" date="2023" name="bioRxiv">
        <title>Conserved and derived expression patterns and positive selection on dental genes reveal complex evolutionary context of ever-growing rodent molars.</title>
        <authorList>
            <person name="Calamari Z.T."/>
            <person name="Song A."/>
            <person name="Cohen E."/>
            <person name="Akter M."/>
            <person name="Roy R.D."/>
            <person name="Hallikas O."/>
            <person name="Christensen M.M."/>
            <person name="Li P."/>
            <person name="Marangoni P."/>
            <person name="Jernvall J."/>
            <person name="Klein O.D."/>
        </authorList>
    </citation>
    <scope>NUCLEOTIDE SEQUENCE [LARGE SCALE GENOMIC DNA]</scope>
    <source>
        <strain evidence="2">V071</strain>
    </source>
</reference>
<sequence length="77" mass="8895">MVKIILKKIVKSQKIVLRKIGERRNELKHQETRTEEFKDQLTADEGKKLRDSEGERAPSPRDSETGNSKETSPSFLQ</sequence>
<evidence type="ECO:0000256" key="1">
    <source>
        <dbReference type="SAM" id="MobiDB-lite"/>
    </source>
</evidence>
<organism evidence="2 3">
    <name type="scientific">Myodes glareolus</name>
    <name type="common">Bank vole</name>
    <name type="synonym">Clethrionomys glareolus</name>
    <dbReference type="NCBI Taxonomy" id="447135"/>
    <lineage>
        <taxon>Eukaryota</taxon>
        <taxon>Metazoa</taxon>
        <taxon>Chordata</taxon>
        <taxon>Craniata</taxon>
        <taxon>Vertebrata</taxon>
        <taxon>Euteleostomi</taxon>
        <taxon>Mammalia</taxon>
        <taxon>Eutheria</taxon>
        <taxon>Euarchontoglires</taxon>
        <taxon>Glires</taxon>
        <taxon>Rodentia</taxon>
        <taxon>Myomorpha</taxon>
        <taxon>Muroidea</taxon>
        <taxon>Cricetidae</taxon>
        <taxon>Arvicolinae</taxon>
        <taxon>Myodes</taxon>
    </lineage>
</organism>
<protein>
    <submittedName>
        <fullName evidence="2">Uncharacterized protein</fullName>
    </submittedName>
</protein>